<feature type="transmembrane region" description="Helical" evidence="7">
    <location>
        <begin position="12"/>
        <end position="30"/>
    </location>
</feature>
<dbReference type="InterPro" id="IPR001594">
    <property type="entry name" value="Palmitoyltrfase_DHHC"/>
</dbReference>
<name>A0A6J1SVG3_FRAOC</name>
<gene>
    <name evidence="11" type="primary">LOC113210893</name>
</gene>
<feature type="transmembrane region" description="Helical" evidence="7">
    <location>
        <begin position="174"/>
        <end position="198"/>
    </location>
</feature>
<evidence type="ECO:0000256" key="8">
    <source>
        <dbReference type="SAM" id="MobiDB-lite"/>
    </source>
</evidence>
<evidence type="ECO:0000256" key="3">
    <source>
        <dbReference type="ARBA" id="ARBA00022989"/>
    </source>
</evidence>
<evidence type="ECO:0000256" key="2">
    <source>
        <dbReference type="ARBA" id="ARBA00022692"/>
    </source>
</evidence>
<feature type="compositionally biased region" description="Polar residues" evidence="8">
    <location>
        <begin position="341"/>
        <end position="352"/>
    </location>
</feature>
<dbReference type="GO" id="GO:0019706">
    <property type="term" value="F:protein-cysteine S-palmitoyltransferase activity"/>
    <property type="evidence" value="ECO:0007669"/>
    <property type="project" value="UniProtKB-EC"/>
</dbReference>
<comment type="catalytic activity">
    <reaction evidence="6">
        <text>L-cysteinyl-[protein] + hexadecanoyl-CoA = S-hexadecanoyl-L-cysteinyl-[protein] + CoA</text>
        <dbReference type="Rhea" id="RHEA:36683"/>
        <dbReference type="Rhea" id="RHEA-COMP:10131"/>
        <dbReference type="Rhea" id="RHEA-COMP:11032"/>
        <dbReference type="ChEBI" id="CHEBI:29950"/>
        <dbReference type="ChEBI" id="CHEBI:57287"/>
        <dbReference type="ChEBI" id="CHEBI:57379"/>
        <dbReference type="ChEBI" id="CHEBI:74151"/>
        <dbReference type="EC" id="2.3.1.225"/>
    </reaction>
    <physiologicalReaction direction="left-to-right" evidence="6">
        <dbReference type="Rhea" id="RHEA:36684"/>
    </physiologicalReaction>
</comment>
<evidence type="ECO:0000313" key="11">
    <source>
        <dbReference type="RefSeq" id="XP_026284867.1"/>
    </source>
</evidence>
<evidence type="ECO:0000256" key="1">
    <source>
        <dbReference type="ARBA" id="ARBA00004141"/>
    </source>
</evidence>
<feature type="compositionally biased region" description="Low complexity" evidence="8">
    <location>
        <begin position="565"/>
        <end position="589"/>
    </location>
</feature>
<feature type="region of interest" description="Disordered" evidence="8">
    <location>
        <begin position="642"/>
        <end position="676"/>
    </location>
</feature>
<dbReference type="KEGG" id="foc:113210893"/>
<keyword evidence="2 7" id="KW-0812">Transmembrane</keyword>
<dbReference type="Pfam" id="PF01529">
    <property type="entry name" value="DHHC"/>
    <property type="match status" value="1"/>
</dbReference>
<comment type="subcellular location">
    <subcellularLocation>
        <location evidence="1">Membrane</location>
        <topology evidence="1">Multi-pass membrane protein</topology>
    </subcellularLocation>
</comment>
<keyword evidence="4 7" id="KW-0472">Membrane</keyword>
<evidence type="ECO:0000256" key="6">
    <source>
        <dbReference type="ARBA" id="ARBA00047790"/>
    </source>
</evidence>
<dbReference type="Proteomes" id="UP000504606">
    <property type="component" value="Unplaced"/>
</dbReference>
<dbReference type="PANTHER" id="PTHR12349">
    <property type="entry name" value="ANKYRIN REPEAT AND LEM DOMAIN-CONTAINING PROTEIN 2"/>
    <property type="match status" value="1"/>
</dbReference>
<dbReference type="RefSeq" id="XP_026284867.1">
    <property type="nucleotide sequence ID" value="XM_026429082.2"/>
</dbReference>
<keyword evidence="10" id="KW-1185">Reference proteome</keyword>
<feature type="compositionally biased region" description="Polar residues" evidence="8">
    <location>
        <begin position="278"/>
        <end position="294"/>
    </location>
</feature>
<dbReference type="GO" id="GO:0016020">
    <property type="term" value="C:membrane"/>
    <property type="evidence" value="ECO:0007669"/>
    <property type="project" value="UniProtKB-SubCell"/>
</dbReference>
<comment type="domain">
    <text evidence="7">The DHHC domain is required for palmitoyltransferase activity.</text>
</comment>
<dbReference type="EC" id="2.3.1.225" evidence="7"/>
<protein>
    <recommendedName>
        <fullName evidence="7">Palmitoyltransferase</fullName>
        <ecNumber evidence="7">2.3.1.225</ecNumber>
    </recommendedName>
</protein>
<comment type="similarity">
    <text evidence="5">Belongs to the DHHC palmitoyltransferase family. ERF2/ZDHHC9 subfamily.</text>
</comment>
<feature type="transmembrane region" description="Helical" evidence="7">
    <location>
        <begin position="143"/>
        <end position="168"/>
    </location>
</feature>
<dbReference type="OrthoDB" id="4096362at2759"/>
<feature type="region of interest" description="Disordered" evidence="8">
    <location>
        <begin position="278"/>
        <end position="406"/>
    </location>
</feature>
<evidence type="ECO:0000313" key="10">
    <source>
        <dbReference type="Proteomes" id="UP000504606"/>
    </source>
</evidence>
<proteinExistence type="inferred from homology"/>
<dbReference type="CTD" id="29801"/>
<dbReference type="AlphaFoldDB" id="A0A6J1SVG3"/>
<keyword evidence="7" id="KW-0012">Acyltransferase</keyword>
<feature type="transmembrane region" description="Helical" evidence="7">
    <location>
        <begin position="42"/>
        <end position="62"/>
    </location>
</feature>
<feature type="domain" description="Palmitoyltransferase DHHC" evidence="9">
    <location>
        <begin position="97"/>
        <end position="217"/>
    </location>
</feature>
<evidence type="ECO:0000259" key="9">
    <source>
        <dbReference type="Pfam" id="PF01529"/>
    </source>
</evidence>
<accession>A0A6J1SVG3</accession>
<dbReference type="GeneID" id="113210893"/>
<keyword evidence="3 7" id="KW-1133">Transmembrane helix</keyword>
<feature type="compositionally biased region" description="Polar residues" evidence="8">
    <location>
        <begin position="384"/>
        <end position="393"/>
    </location>
</feature>
<evidence type="ECO:0000256" key="4">
    <source>
        <dbReference type="ARBA" id="ARBA00023136"/>
    </source>
</evidence>
<reference evidence="11" key="1">
    <citation type="submission" date="2025-08" db="UniProtKB">
        <authorList>
            <consortium name="RefSeq"/>
        </authorList>
    </citation>
    <scope>IDENTIFICATION</scope>
    <source>
        <tissue evidence="11">Whole organism</tissue>
    </source>
</reference>
<sequence>MPKCNLKTRYIPATFAWTLLLVVTALFFYFPCQYYYQHLRWIPPLQAVMTFFVIANFTLATFMDPGAIPKAPPDEDKDDDLRSPLYKNIEINGITVRMKWCVTCKFYRPPRCSHCSVCNHCIHTFDHHCPWVNNCIGRRNYRYFFFFLVTLSAHMASIFSLSLGYVLFHKNSLHQISVIVSMIIMGVIVLLFIPIYGLTGFHMVLVARGRTTNEQVTGKFKGGYNPFSRGCLGNCFYSLCGPQYPSLMHPKKYTGKRKKHAQPTIATVENGENQVKTYMDNSNGVRNPSSNAYNKQPKVLGHSTLDSLSPGRDGSDTDMEPTASQSQDCEPTPPLQRHGSKNNFYLPSVDTSGQGGDSPRHPLQLRGGYGMRNSPHPTPHPLAQQHQRPSSRSHTPDPLSPSPTMQQRVKAIGVATPLAMSSPVRRSNPGTPTQARRPDFISVGGAPPMYYEIQSQPMVHQGGGPPQGYVQNNYPQQGYTHSAYSQGGYGSPQRRFLSEGELVRQGELAAYSRANNTSDNIRELAGSPQRGVYMWKDTPSNSYTHQQQQQARMPGPSGPYDYYRSTPTSPTQQQQQQQLQQQQSQQQPQYRPAHYPPVRGGVPVLPPAQSPQLKRKNMATPTTPTSCDARRRPMSFVRALEMSDSMENNSNAAGTPRTEHRRGTTPTPDRASVYDMNYEISV</sequence>
<dbReference type="PROSITE" id="PS50216">
    <property type="entry name" value="DHHC"/>
    <property type="match status" value="1"/>
</dbReference>
<keyword evidence="7" id="KW-0808">Transferase</keyword>
<feature type="region of interest" description="Disordered" evidence="8">
    <location>
        <begin position="530"/>
        <end position="629"/>
    </location>
</feature>
<dbReference type="PANTHER" id="PTHR12349:SF2">
    <property type="entry name" value="PALMITOYLTRANSFERASE ZDHHC8"/>
    <property type="match status" value="1"/>
</dbReference>
<evidence type="ECO:0000256" key="7">
    <source>
        <dbReference type="RuleBase" id="RU079119"/>
    </source>
</evidence>
<organism evidence="10 11">
    <name type="scientific">Frankliniella occidentalis</name>
    <name type="common">Western flower thrips</name>
    <name type="synonym">Euthrips occidentalis</name>
    <dbReference type="NCBI Taxonomy" id="133901"/>
    <lineage>
        <taxon>Eukaryota</taxon>
        <taxon>Metazoa</taxon>
        <taxon>Ecdysozoa</taxon>
        <taxon>Arthropoda</taxon>
        <taxon>Hexapoda</taxon>
        <taxon>Insecta</taxon>
        <taxon>Pterygota</taxon>
        <taxon>Neoptera</taxon>
        <taxon>Paraneoptera</taxon>
        <taxon>Thysanoptera</taxon>
        <taxon>Terebrantia</taxon>
        <taxon>Thripoidea</taxon>
        <taxon>Thripidae</taxon>
        <taxon>Frankliniella</taxon>
    </lineage>
</organism>
<feature type="compositionally biased region" description="Polar residues" evidence="8">
    <location>
        <begin position="538"/>
        <end position="551"/>
    </location>
</feature>
<evidence type="ECO:0000256" key="5">
    <source>
        <dbReference type="ARBA" id="ARBA00023463"/>
    </source>
</evidence>